<accession>A0A5Q2N1W7</accession>
<dbReference type="InterPro" id="IPR004013">
    <property type="entry name" value="PHP_dom"/>
</dbReference>
<dbReference type="AlphaFoldDB" id="A0A5Q2N1W7"/>
<gene>
    <name evidence="10" type="primary">hisJ</name>
    <name evidence="10" type="ORF">FTV88_1735</name>
</gene>
<evidence type="ECO:0000256" key="4">
    <source>
        <dbReference type="ARBA" id="ARBA00022605"/>
    </source>
</evidence>
<dbReference type="InterPro" id="IPR010140">
    <property type="entry name" value="Histidinol_P_phosphatase_HisJ"/>
</dbReference>
<keyword evidence="4 8" id="KW-0028">Amino-acid biosynthesis</keyword>
<keyword evidence="6 8" id="KW-0368">Histidine biosynthesis</keyword>
<dbReference type="CDD" id="cd12110">
    <property type="entry name" value="PHP_HisPPase_Hisj_like"/>
    <property type="match status" value="1"/>
</dbReference>
<dbReference type="KEGG" id="hcv:FTV88_1735"/>
<protein>
    <recommendedName>
        <fullName evidence="3 8">Histidinol-phosphatase</fullName>
        <shortName evidence="8">HolPase</shortName>
        <ecNumber evidence="3 8">3.1.3.15</ecNumber>
    </recommendedName>
</protein>
<evidence type="ECO:0000259" key="9">
    <source>
        <dbReference type="Pfam" id="PF02811"/>
    </source>
</evidence>
<sequence>MLVDYHVHAMGHATSRHTVEEISAYLETAQKRGVAQIGFADHDRYLDDYNVEAIAEAAKRFPQLQVRLGVEIDYIRNANEKLNAMVYRYPFDFVIGSVHKIHSWDFDHSGYTKQYGLWEEDRLYKEYFARIAEVARSGLFSFIGHLDLIKIFKYRCKSPVLELAEEALQAIKKSGLPCEINTNGLNKPIQEFYPSRELLERCFELNIPITLSSDAHFSHEVGRDLEKARELAWSVGYRQVATFYQRKCMMEPL</sequence>
<reference evidence="11" key="1">
    <citation type="submission" date="2019-11" db="EMBL/GenBank/DDBJ databases">
        <title>Genome sequence of Heliorestis convoluta strain HH, an alkaliphilic and minimalistic phototrophic bacterium from a soda lake in Egypt.</title>
        <authorList>
            <person name="Dewey E.D."/>
            <person name="Stokes L.M."/>
            <person name="Burchell B.M."/>
            <person name="Shaffer K.N."/>
            <person name="Huntington A.M."/>
            <person name="Baker J.M."/>
            <person name="Nadendla S."/>
            <person name="Giglio M.G."/>
            <person name="Touchman J.W."/>
            <person name="Blankenship R.E."/>
            <person name="Madigan M.T."/>
            <person name="Sattley W.M."/>
        </authorList>
    </citation>
    <scope>NUCLEOTIDE SEQUENCE [LARGE SCALE GENOMIC DNA]</scope>
    <source>
        <strain evidence="11">HH</strain>
    </source>
</reference>
<dbReference type="Pfam" id="PF02811">
    <property type="entry name" value="PHP"/>
    <property type="match status" value="1"/>
</dbReference>
<dbReference type="EMBL" id="CP045875">
    <property type="protein sequence ID" value="QGG47833.1"/>
    <property type="molecule type" value="Genomic_DNA"/>
</dbReference>
<dbReference type="Proteomes" id="UP000366051">
    <property type="component" value="Chromosome"/>
</dbReference>
<evidence type="ECO:0000256" key="1">
    <source>
        <dbReference type="ARBA" id="ARBA00004970"/>
    </source>
</evidence>
<proteinExistence type="inferred from homology"/>
<evidence type="ECO:0000256" key="7">
    <source>
        <dbReference type="ARBA" id="ARBA00049158"/>
    </source>
</evidence>
<comment type="catalytic activity">
    <reaction evidence="7 8">
        <text>L-histidinol phosphate + H2O = L-histidinol + phosphate</text>
        <dbReference type="Rhea" id="RHEA:14465"/>
        <dbReference type="ChEBI" id="CHEBI:15377"/>
        <dbReference type="ChEBI" id="CHEBI:43474"/>
        <dbReference type="ChEBI" id="CHEBI:57699"/>
        <dbReference type="ChEBI" id="CHEBI:57980"/>
        <dbReference type="EC" id="3.1.3.15"/>
    </reaction>
</comment>
<evidence type="ECO:0000256" key="2">
    <source>
        <dbReference type="ARBA" id="ARBA00009152"/>
    </source>
</evidence>
<dbReference type="NCBIfam" id="TIGR01856">
    <property type="entry name" value="hisJ_fam"/>
    <property type="match status" value="1"/>
</dbReference>
<dbReference type="EC" id="3.1.3.15" evidence="3 8"/>
<comment type="similarity">
    <text evidence="2 8">Belongs to the PHP hydrolase family. HisK subfamily.</text>
</comment>
<dbReference type="PANTHER" id="PTHR21039:SF0">
    <property type="entry name" value="HISTIDINOL-PHOSPHATASE"/>
    <property type="match status" value="1"/>
</dbReference>
<dbReference type="RefSeq" id="WP_153725132.1">
    <property type="nucleotide sequence ID" value="NZ_CP045875.1"/>
</dbReference>
<dbReference type="UniPathway" id="UPA00031">
    <property type="reaction ID" value="UER00013"/>
</dbReference>
<keyword evidence="5 8" id="KW-0378">Hydrolase</keyword>
<evidence type="ECO:0000256" key="6">
    <source>
        <dbReference type="ARBA" id="ARBA00023102"/>
    </source>
</evidence>
<dbReference type="OrthoDB" id="9775255at2"/>
<dbReference type="SUPFAM" id="SSF89550">
    <property type="entry name" value="PHP domain-like"/>
    <property type="match status" value="1"/>
</dbReference>
<name>A0A5Q2N1W7_9FIRM</name>
<dbReference type="InterPro" id="IPR016195">
    <property type="entry name" value="Pol/histidinol_Pase-like"/>
</dbReference>
<evidence type="ECO:0000256" key="3">
    <source>
        <dbReference type="ARBA" id="ARBA00013085"/>
    </source>
</evidence>
<keyword evidence="11" id="KW-1185">Reference proteome</keyword>
<dbReference type="NCBIfam" id="NF005596">
    <property type="entry name" value="PRK07328.1"/>
    <property type="match status" value="1"/>
</dbReference>
<evidence type="ECO:0000313" key="11">
    <source>
        <dbReference type="Proteomes" id="UP000366051"/>
    </source>
</evidence>
<dbReference type="GO" id="GO:0005737">
    <property type="term" value="C:cytoplasm"/>
    <property type="evidence" value="ECO:0007669"/>
    <property type="project" value="TreeGrafter"/>
</dbReference>
<feature type="domain" description="PHP" evidence="9">
    <location>
        <begin position="4"/>
        <end position="183"/>
    </location>
</feature>
<dbReference type="PANTHER" id="PTHR21039">
    <property type="entry name" value="HISTIDINOL PHOSPHATASE-RELATED"/>
    <property type="match status" value="1"/>
</dbReference>
<evidence type="ECO:0000256" key="5">
    <source>
        <dbReference type="ARBA" id="ARBA00022801"/>
    </source>
</evidence>
<dbReference type="GO" id="GO:0004401">
    <property type="term" value="F:histidinol-phosphatase activity"/>
    <property type="evidence" value="ECO:0007669"/>
    <property type="project" value="UniProtKB-UniRule"/>
</dbReference>
<evidence type="ECO:0000313" key="10">
    <source>
        <dbReference type="EMBL" id="QGG47833.1"/>
    </source>
</evidence>
<organism evidence="10 11">
    <name type="scientific">Heliorestis convoluta</name>
    <dbReference type="NCBI Taxonomy" id="356322"/>
    <lineage>
        <taxon>Bacteria</taxon>
        <taxon>Bacillati</taxon>
        <taxon>Bacillota</taxon>
        <taxon>Clostridia</taxon>
        <taxon>Eubacteriales</taxon>
        <taxon>Heliobacteriaceae</taxon>
        <taxon>Heliorestis</taxon>
    </lineage>
</organism>
<dbReference type="GO" id="GO:0000105">
    <property type="term" value="P:L-histidine biosynthetic process"/>
    <property type="evidence" value="ECO:0007669"/>
    <property type="project" value="UniProtKB-UniRule"/>
</dbReference>
<evidence type="ECO:0000256" key="8">
    <source>
        <dbReference type="RuleBase" id="RU366003"/>
    </source>
</evidence>
<dbReference type="Gene3D" id="3.20.20.140">
    <property type="entry name" value="Metal-dependent hydrolases"/>
    <property type="match status" value="1"/>
</dbReference>
<comment type="pathway">
    <text evidence="1 8">Amino-acid biosynthesis; L-histidine biosynthesis; L-histidine from 5-phospho-alpha-D-ribose 1-diphosphate: step 8/9.</text>
</comment>